<dbReference type="GO" id="GO:0008270">
    <property type="term" value="F:zinc ion binding"/>
    <property type="evidence" value="ECO:0007669"/>
    <property type="project" value="UniProtKB-KW"/>
</dbReference>
<dbReference type="AlphaFoldDB" id="A0A0D9WVY6"/>
<dbReference type="SUPFAM" id="SSF57716">
    <property type="entry name" value="Glucocorticoid receptor-like (DNA-binding domain)"/>
    <property type="match status" value="3"/>
</dbReference>
<reference evidence="10 11" key="1">
    <citation type="submission" date="2012-08" db="EMBL/GenBank/DDBJ databases">
        <title>Oryza genome evolution.</title>
        <authorList>
            <person name="Wing R.A."/>
        </authorList>
    </citation>
    <scope>NUCLEOTIDE SEQUENCE</scope>
</reference>
<dbReference type="eggNOG" id="KOG3173">
    <property type="taxonomic scope" value="Eukaryota"/>
</dbReference>
<dbReference type="InterPro" id="IPR035896">
    <property type="entry name" value="AN1-like_Znf"/>
</dbReference>
<dbReference type="PANTHER" id="PTHR10634:SF149">
    <property type="entry name" value="AN1-TYPE DOMAIN-CONTAINING PROTEIN-RELATED"/>
    <property type="match status" value="1"/>
</dbReference>
<dbReference type="PROSITE" id="PS51036">
    <property type="entry name" value="ZF_A20"/>
    <property type="match status" value="3"/>
</dbReference>
<dbReference type="Gene3D" id="4.10.1110.10">
    <property type="entry name" value="AN1-like Zinc finger"/>
    <property type="match status" value="2"/>
</dbReference>
<evidence type="ECO:0000256" key="7">
    <source>
        <dbReference type="SAM" id="MobiDB-lite"/>
    </source>
</evidence>
<dbReference type="FunFam" id="4.10.1110.10:FF:000001">
    <property type="entry name" value="Zinc finger AN1-type containing 6"/>
    <property type="match status" value="2"/>
</dbReference>
<dbReference type="EnsemblPlants" id="LPERR07G03850.1">
    <property type="protein sequence ID" value="LPERR07G03850.1"/>
    <property type="gene ID" value="LPERR07G03850"/>
</dbReference>
<evidence type="ECO:0000256" key="6">
    <source>
        <dbReference type="PROSITE-ProRule" id="PRU00449"/>
    </source>
</evidence>
<keyword evidence="4" id="KW-0862">Zinc</keyword>
<dbReference type="SUPFAM" id="SSF118310">
    <property type="entry name" value="AN1-like Zinc finger"/>
    <property type="match status" value="2"/>
</dbReference>
<evidence type="ECO:0000259" key="8">
    <source>
        <dbReference type="PROSITE" id="PS51036"/>
    </source>
</evidence>
<dbReference type="SMART" id="SM00259">
    <property type="entry name" value="ZnF_A20"/>
    <property type="match status" value="3"/>
</dbReference>
<dbReference type="PROSITE" id="PS51039">
    <property type="entry name" value="ZF_AN1"/>
    <property type="match status" value="2"/>
</dbReference>
<accession>A0A0D9WVY6</accession>
<feature type="region of interest" description="Disordered" evidence="7">
    <location>
        <begin position="45"/>
        <end position="66"/>
    </location>
</feature>
<sequence>MAGSDMQAGDGGGGAAMCAGGCGFFGSAATDGLCSKCYKKKQQPQHQPQPQQRLVGAATPAAADTQASDNDDAIAAPCAGGCGFFGSAATNGLCSSCYKLGQPPQQQQEQQPHLVTAAVAGVGDSVVEKVVADLTALAITETTTASAMVAPEPVTATKTKSRCEACRKKVGLLGFACRCGGTFCGAHRHCDAHACAFDYKAAGRDAIARENPLRKKKSERKYSGEKSLVPSRPRLAYSPPAAMAQESWKNESEETVQTPEAPILCVNNCGFFGSSMTNNMCSKCYRDFIKVTTMAVPVVDKKVFTAASSSKTPLEPAKPDEVPASAVEDKKAAEEEPPKPPSNRCLSCRKKVGLTGFQCRCGGTFCSTHRYTEAHNCTFDYKKAGRDQIARQNPVVIADKINKI</sequence>
<evidence type="ECO:0000256" key="5">
    <source>
        <dbReference type="ARBA" id="ARBA00023016"/>
    </source>
</evidence>
<keyword evidence="3 6" id="KW-0863">Zinc-finger</keyword>
<feature type="domain" description="A20-type" evidence="8">
    <location>
        <begin position="12"/>
        <end position="46"/>
    </location>
</feature>
<evidence type="ECO:0008006" key="12">
    <source>
        <dbReference type="Google" id="ProtNLM"/>
    </source>
</evidence>
<evidence type="ECO:0000256" key="2">
    <source>
        <dbReference type="ARBA" id="ARBA00022723"/>
    </source>
</evidence>
<feature type="domain" description="A20-type" evidence="8">
    <location>
        <begin position="72"/>
        <end position="106"/>
    </location>
</feature>
<organism evidence="10 11">
    <name type="scientific">Leersia perrieri</name>
    <dbReference type="NCBI Taxonomy" id="77586"/>
    <lineage>
        <taxon>Eukaryota</taxon>
        <taxon>Viridiplantae</taxon>
        <taxon>Streptophyta</taxon>
        <taxon>Embryophyta</taxon>
        <taxon>Tracheophyta</taxon>
        <taxon>Spermatophyta</taxon>
        <taxon>Magnoliopsida</taxon>
        <taxon>Liliopsida</taxon>
        <taxon>Poales</taxon>
        <taxon>Poaceae</taxon>
        <taxon>BOP clade</taxon>
        <taxon>Oryzoideae</taxon>
        <taxon>Oryzeae</taxon>
        <taxon>Oryzinae</taxon>
        <taxon>Leersia</taxon>
    </lineage>
</organism>
<dbReference type="SMART" id="SM00154">
    <property type="entry name" value="ZnF_AN1"/>
    <property type="match status" value="2"/>
</dbReference>
<feature type="compositionally biased region" description="Basic and acidic residues" evidence="7">
    <location>
        <begin position="317"/>
        <end position="338"/>
    </location>
</feature>
<feature type="domain" description="AN1-type" evidence="9">
    <location>
        <begin position="339"/>
        <end position="385"/>
    </location>
</feature>
<dbReference type="PANTHER" id="PTHR10634">
    <property type="entry name" value="AN1-TYPE ZINC FINGER PROTEIN"/>
    <property type="match status" value="1"/>
</dbReference>
<dbReference type="STRING" id="77586.A0A0D9WVY6"/>
<dbReference type="Proteomes" id="UP000032180">
    <property type="component" value="Chromosome 7"/>
</dbReference>
<protein>
    <recommendedName>
        <fullName evidence="12">AN1-type domain-containing protein</fullName>
    </recommendedName>
</protein>
<keyword evidence="5" id="KW-0346">Stress response</keyword>
<evidence type="ECO:0000313" key="11">
    <source>
        <dbReference type="Proteomes" id="UP000032180"/>
    </source>
</evidence>
<comment type="function">
    <text evidence="1">May be involved in environmental stress response.</text>
</comment>
<dbReference type="InterPro" id="IPR002653">
    <property type="entry name" value="Znf_A20"/>
</dbReference>
<evidence type="ECO:0000256" key="3">
    <source>
        <dbReference type="ARBA" id="ARBA00022771"/>
    </source>
</evidence>
<dbReference type="InterPro" id="IPR050652">
    <property type="entry name" value="AN1_A20_ZnFinger"/>
</dbReference>
<dbReference type="HOGENOM" id="CLU_057016_2_0_1"/>
<evidence type="ECO:0000259" key="9">
    <source>
        <dbReference type="PROSITE" id="PS51039"/>
    </source>
</evidence>
<keyword evidence="11" id="KW-1185">Reference proteome</keyword>
<feature type="domain" description="A20-type" evidence="8">
    <location>
        <begin position="259"/>
        <end position="293"/>
    </location>
</feature>
<dbReference type="InterPro" id="IPR000058">
    <property type="entry name" value="Znf_AN1"/>
</dbReference>
<feature type="region of interest" description="Disordered" evidence="7">
    <location>
        <begin position="308"/>
        <end position="342"/>
    </location>
</feature>
<reference evidence="10" key="3">
    <citation type="submission" date="2015-04" db="UniProtKB">
        <authorList>
            <consortium name="EnsemblPlants"/>
        </authorList>
    </citation>
    <scope>IDENTIFICATION</scope>
</reference>
<keyword evidence="2" id="KW-0479">Metal-binding</keyword>
<proteinExistence type="predicted"/>
<dbReference type="Gramene" id="LPERR07G03850.1">
    <property type="protein sequence ID" value="LPERR07G03850.1"/>
    <property type="gene ID" value="LPERR07G03850"/>
</dbReference>
<evidence type="ECO:0000313" key="10">
    <source>
        <dbReference type="EnsemblPlants" id="LPERR07G03850.1"/>
    </source>
</evidence>
<reference evidence="11" key="2">
    <citation type="submission" date="2013-12" db="EMBL/GenBank/DDBJ databases">
        <authorList>
            <person name="Yu Y."/>
            <person name="Lee S."/>
            <person name="de Baynast K."/>
            <person name="Wissotski M."/>
            <person name="Liu L."/>
            <person name="Talag J."/>
            <person name="Goicoechea J."/>
            <person name="Angelova A."/>
            <person name="Jetty R."/>
            <person name="Kudrna D."/>
            <person name="Golser W."/>
            <person name="Rivera L."/>
            <person name="Zhang J."/>
            <person name="Wing R."/>
        </authorList>
    </citation>
    <scope>NUCLEOTIDE SEQUENCE</scope>
</reference>
<dbReference type="Gene3D" id="1.20.5.4770">
    <property type="match status" value="3"/>
</dbReference>
<evidence type="ECO:0000256" key="4">
    <source>
        <dbReference type="ARBA" id="ARBA00022833"/>
    </source>
</evidence>
<name>A0A0D9WVY6_9ORYZ</name>
<dbReference type="Pfam" id="PF01754">
    <property type="entry name" value="zf-A20"/>
    <property type="match status" value="3"/>
</dbReference>
<dbReference type="Pfam" id="PF01428">
    <property type="entry name" value="zf-AN1"/>
    <property type="match status" value="2"/>
</dbReference>
<evidence type="ECO:0000256" key="1">
    <source>
        <dbReference type="ARBA" id="ARBA00003732"/>
    </source>
</evidence>
<feature type="domain" description="AN1-type" evidence="9">
    <location>
        <begin position="157"/>
        <end position="203"/>
    </location>
</feature>
<dbReference type="GO" id="GO:0003677">
    <property type="term" value="F:DNA binding"/>
    <property type="evidence" value="ECO:0007669"/>
    <property type="project" value="InterPro"/>
</dbReference>